<feature type="domain" description="Ig-like" evidence="3">
    <location>
        <begin position="1871"/>
        <end position="1951"/>
    </location>
</feature>
<feature type="compositionally biased region" description="Basic and acidic residues" evidence="2">
    <location>
        <begin position="18"/>
        <end position="30"/>
    </location>
</feature>
<feature type="domain" description="Ig-like" evidence="3">
    <location>
        <begin position="1474"/>
        <end position="1564"/>
    </location>
</feature>
<feature type="domain" description="Ig-like" evidence="3">
    <location>
        <begin position="606"/>
        <end position="695"/>
    </location>
</feature>
<dbReference type="InterPro" id="IPR036179">
    <property type="entry name" value="Ig-like_dom_sf"/>
</dbReference>
<dbReference type="GO" id="GO:0003007">
    <property type="term" value="P:heart morphogenesis"/>
    <property type="evidence" value="ECO:0007669"/>
    <property type="project" value="UniProtKB-ARBA"/>
</dbReference>
<dbReference type="SMART" id="SM00408">
    <property type="entry name" value="IGc2"/>
    <property type="match status" value="21"/>
</dbReference>
<accession>A0AAV6HBJ8</accession>
<organism evidence="4 5">
    <name type="scientific">Alosa alosa</name>
    <name type="common">allis shad</name>
    <dbReference type="NCBI Taxonomy" id="278164"/>
    <lineage>
        <taxon>Eukaryota</taxon>
        <taxon>Metazoa</taxon>
        <taxon>Chordata</taxon>
        <taxon>Craniata</taxon>
        <taxon>Vertebrata</taxon>
        <taxon>Euteleostomi</taxon>
        <taxon>Actinopterygii</taxon>
        <taxon>Neopterygii</taxon>
        <taxon>Teleostei</taxon>
        <taxon>Clupei</taxon>
        <taxon>Clupeiformes</taxon>
        <taxon>Clupeoidei</taxon>
        <taxon>Clupeidae</taxon>
        <taxon>Alosa</taxon>
    </lineage>
</organism>
<feature type="domain" description="Ig-like" evidence="3">
    <location>
        <begin position="1379"/>
        <end position="1469"/>
    </location>
</feature>
<feature type="domain" description="Ig-like" evidence="3">
    <location>
        <begin position="321"/>
        <end position="410"/>
    </location>
</feature>
<evidence type="ECO:0000313" key="5">
    <source>
        <dbReference type="Proteomes" id="UP000823561"/>
    </source>
</evidence>
<dbReference type="PROSITE" id="PS50835">
    <property type="entry name" value="IG_LIKE"/>
    <property type="match status" value="21"/>
</dbReference>
<feature type="domain" description="Ig-like" evidence="3">
    <location>
        <begin position="511"/>
        <end position="600"/>
    </location>
</feature>
<evidence type="ECO:0000256" key="1">
    <source>
        <dbReference type="ARBA" id="ARBA00023319"/>
    </source>
</evidence>
<feature type="domain" description="Ig-like" evidence="3">
    <location>
        <begin position="795"/>
        <end position="888"/>
    </location>
</feature>
<comment type="caution">
    <text evidence="4">The sequence shown here is derived from an EMBL/GenBank/DDBJ whole genome shotgun (WGS) entry which is preliminary data.</text>
</comment>
<feature type="domain" description="Ig-like" evidence="3">
    <location>
        <begin position="985"/>
        <end position="1075"/>
    </location>
</feature>
<dbReference type="InterPro" id="IPR003599">
    <property type="entry name" value="Ig_sub"/>
</dbReference>
<keyword evidence="1" id="KW-0393">Immunoglobulin domain</keyword>
<feature type="domain" description="Ig-like" evidence="3">
    <location>
        <begin position="1270"/>
        <end position="1360"/>
    </location>
</feature>
<feature type="domain" description="Ig-like" evidence="3">
    <location>
        <begin position="1176"/>
        <end position="1265"/>
    </location>
</feature>
<sequence>MQPKSADFGELAPQHGSDLSKPEPEGCTKRQDKMQPACFVMKMGDVSIPIHAKLRLECRFSGSLQLFVTWYKDGKQLHGSYRYSRKVIENTCILECLHECDKETPGKYSCEISNAYGTDICHAHVSIDTEPAHFVTKLKDITILLSQKLRLECTFKGVPKMSVTWYKNGKEINASHTYSTKFTGSSCTLECLHEYKDTSGIFACEVSNAYGTEICYANVRVLTEPARFVEKLKNHTIPMSKRLILECTFTGSPQMFVTWYKEGKQLYASYRYNTKVKNNKCILECLHPCNQETSGIYSCEVSNPYGIDICHAQIVAVPEPPQFVSKLKDLSVPMTKKLRLECTFTGAQKMFVTWYKDGKQVYASYRYNTKVTKKSCILECLHESNAETTGRYSCEITNKYGTDVCYAQITAVAEPPHFVKKLKDVSIPMSQKLRLECIFAGAPKTFITWYKDDKQLYASYRYNTKVIGNTCILECLHECNQDTTGRYSCEVSNKFGSERCRAEVKTVTDSPRFVKKLSSMQVYIGDKMTLECTFTGAPKIFVTWYKDGKQLYASYRHNTKLMGNKCIVECLHGSTRDTAGRYSCEISNSRGSSICHADITVGTDTPHFMKKLVDMTLPLNKMLKLECTFTGAQKVSVSWYKDGKQLCGSDGYNTKVSNNSCILEGLHKPNKETTGKYSCEISNSYGTAICHAQIVADPESARFVKKLQNLLIPMSQKLKLECAFSGAPKISTTWYKDGEVLNASNRYNTKLSDNSCIMECLHECKKETAGRYSCEIFNQYGTDLCHALINPITEPARFVKRLEDVSFPLSKKLRLECTFKGAPKMFVTWYKDGKQLYASYRYNTKVIGNTCILECLHACNKDTPGRYSCEVSNLYGTDICHAQITTVTEPARFVQKLKDHTVPMSKKLRLECTFTGAPKLFVTWYKEGKQVYASYRYNTKVIGNTCILECLHEANKETSGKYSCEVYNAYGSEICHAQVTAVTEPARLVMKLQNLTIPVTQKLRLMCTFTGAPKLFVTWYKDGKQLYASYRYNTKVTRNSCILECLHACNNETAGIYTCEVSNSYGTDVSHAKITTVTEPARFVKKLKDVSVPMSQCLKLECTFTGAAKMFVTWYKNGKQLYASYRYNTKIVGNKCIVEALHPCNSDTPGTYSCEVSNSYGTDICHAEVSTISDSPKFVKKLTDRILKRGEKLYLECTFTGAEKMFVTWYKDGKQVYGSYRHNTKQTGNTCILEGLHESTSHTTGRYSCEISNSYGSDFCHAQINFGPEPPMFVTPLKDLRIPVSEKLRLECTFTGAPQMFVTWYKDDKQLYASYRHNTKVIGNKCIVEALHPCNKETSGKYSCELSNSYGTVICHAQVKTSGVFRDGGVSKAPTGSEPARFVKKLKDVYVTVGQKLRLECEFKGTPKMFVTWYKDGKQLYASYRHNTKVAANKCILECLHESKKETAGRYSCEVSNSYGTDICHAEVALATEPARFVTQLQDQFIPMSKRLILECKFTGSPKMFVTWYKNGKQLYASYRYNTTVTKNSCVLECLHPCNEGTTGEYSCEVSNACGTDVCHAQIVAVPEPSPFVTKGRYSDQTTAVAEPPHFVKKLKDVSIPMSQKLRLECTFAGAPKTFITWYKDDKQLYASYRYNTKVIGNICILECLHECNQDTTGRYSCEVSNKFGSNICHADVTTVKDVPRFVKKLSNMQVYIGDKMTMECTFTGAPKMFVTWYKDGKQLYASYRHNTKLMGNKCIVECLHGSTKETAGVYSCEISNSYGSAVCHAEITVGKDAPHFVKQLTDITIPTSEKLRLECTFTGAQKIFVTWYKDGKQLYASYRYNTKVTNNSCVLECLHKSKKETTGKYSCEISNSFGKVICHAQITAGPEFACFERKLENLLIPMSQKLKLECTFTGAPKMFVTWYKDGKQLYASYRHNTKQTENSCIVEALQECKKETAGRYSCEITNKYGSILCHGYVFPVPEPARFVKRLENVTFPLSKKLRLECTFKGAPKMFVTWYKDGKQLYASYRYNTKVIGNTCILECLHECNSNTPGRYSCEVSNSYGTDVCHAQVTAVTESGIFVWPAAKSHHQ</sequence>
<dbReference type="FunFam" id="2.60.40.10:FF:000107">
    <property type="entry name" value="Myosin, light chain kinase a"/>
    <property type="match status" value="21"/>
</dbReference>
<name>A0AAV6HBJ8_9TELE</name>
<dbReference type="InterPro" id="IPR013783">
    <property type="entry name" value="Ig-like_fold"/>
</dbReference>
<dbReference type="InterPro" id="IPR007110">
    <property type="entry name" value="Ig-like_dom"/>
</dbReference>
<evidence type="ECO:0000259" key="3">
    <source>
        <dbReference type="PROSITE" id="PS50835"/>
    </source>
</evidence>
<evidence type="ECO:0000256" key="2">
    <source>
        <dbReference type="SAM" id="MobiDB-lite"/>
    </source>
</evidence>
<dbReference type="PANTHER" id="PTHR47633">
    <property type="entry name" value="IMMUNOGLOBULIN"/>
    <property type="match status" value="1"/>
</dbReference>
<feature type="domain" description="Ig-like" evidence="3">
    <location>
        <begin position="225"/>
        <end position="303"/>
    </location>
</feature>
<feature type="domain" description="Ig-like" evidence="3">
    <location>
        <begin position="131"/>
        <end position="220"/>
    </location>
</feature>
<feature type="domain" description="Ig-like" evidence="3">
    <location>
        <begin position="1080"/>
        <end position="1170"/>
    </location>
</feature>
<dbReference type="CDD" id="cd00096">
    <property type="entry name" value="Ig"/>
    <property type="match status" value="2"/>
</dbReference>
<feature type="domain" description="Ig-like" evidence="3">
    <location>
        <begin position="416"/>
        <end position="508"/>
    </location>
</feature>
<gene>
    <name evidence="4" type="ORF">AALO_G00036200</name>
</gene>
<dbReference type="EMBL" id="JADWDJ010000003">
    <property type="protein sequence ID" value="KAG5282922.1"/>
    <property type="molecule type" value="Genomic_DNA"/>
</dbReference>
<evidence type="ECO:0000313" key="4">
    <source>
        <dbReference type="EMBL" id="KAG5282922.1"/>
    </source>
</evidence>
<feature type="domain" description="Ig-like" evidence="3">
    <location>
        <begin position="1589"/>
        <end position="1678"/>
    </location>
</feature>
<dbReference type="SUPFAM" id="SSF48726">
    <property type="entry name" value="Immunoglobulin"/>
    <property type="match status" value="21"/>
</dbReference>
<feature type="domain" description="Ig-like" evidence="3">
    <location>
        <begin position="36"/>
        <end position="126"/>
    </location>
</feature>
<dbReference type="InterPro" id="IPR003598">
    <property type="entry name" value="Ig_sub2"/>
</dbReference>
<feature type="domain" description="Ig-like" evidence="3">
    <location>
        <begin position="1966"/>
        <end position="2058"/>
    </location>
</feature>
<proteinExistence type="predicted"/>
<feature type="region of interest" description="Disordered" evidence="2">
    <location>
        <begin position="1"/>
        <end position="30"/>
    </location>
</feature>
<feature type="domain" description="Ig-like" evidence="3">
    <location>
        <begin position="1684"/>
        <end position="1773"/>
    </location>
</feature>
<dbReference type="Proteomes" id="UP000823561">
    <property type="component" value="Chromosome 3"/>
</dbReference>
<protein>
    <recommendedName>
        <fullName evidence="3">Ig-like domain-containing protein</fullName>
    </recommendedName>
</protein>
<dbReference type="Gene3D" id="2.60.40.10">
    <property type="entry name" value="Immunoglobulins"/>
    <property type="match status" value="21"/>
</dbReference>
<dbReference type="GO" id="GO:0055013">
    <property type="term" value="P:cardiac muscle cell development"/>
    <property type="evidence" value="ECO:0007669"/>
    <property type="project" value="UniProtKB-ARBA"/>
</dbReference>
<dbReference type="Pfam" id="PF07679">
    <property type="entry name" value="I-set"/>
    <property type="match status" value="21"/>
</dbReference>
<keyword evidence="5" id="KW-1185">Reference proteome</keyword>
<dbReference type="InterPro" id="IPR013098">
    <property type="entry name" value="Ig_I-set"/>
</dbReference>
<feature type="domain" description="Ig-like" evidence="3">
    <location>
        <begin position="890"/>
        <end position="980"/>
    </location>
</feature>
<reference evidence="4" key="1">
    <citation type="submission" date="2020-10" db="EMBL/GenBank/DDBJ databases">
        <title>Chromosome-scale genome assembly of the Allis shad, Alosa alosa.</title>
        <authorList>
            <person name="Margot Z."/>
            <person name="Christophe K."/>
            <person name="Cabau C."/>
            <person name="Louis A."/>
            <person name="Berthelot C."/>
            <person name="Parey E."/>
            <person name="Roest Crollius H."/>
            <person name="Montfort J."/>
            <person name="Robinson-Rechavi M."/>
            <person name="Bucao C."/>
            <person name="Bouchez O."/>
            <person name="Gislard M."/>
            <person name="Lluch J."/>
            <person name="Milhes M."/>
            <person name="Lampietro C."/>
            <person name="Lopez Roques C."/>
            <person name="Donnadieu C."/>
            <person name="Braasch I."/>
            <person name="Desvignes T."/>
            <person name="Postlethwait J."/>
            <person name="Bobe J."/>
            <person name="Guiguen Y."/>
        </authorList>
    </citation>
    <scope>NUCLEOTIDE SEQUENCE</scope>
    <source>
        <strain evidence="4">M-15738</strain>
        <tissue evidence="4">Blood</tissue>
    </source>
</reference>
<dbReference type="SMART" id="SM00409">
    <property type="entry name" value="IG"/>
    <property type="match status" value="20"/>
</dbReference>
<feature type="domain" description="Ig-like" evidence="3">
    <location>
        <begin position="1779"/>
        <end position="1868"/>
    </location>
</feature>
<feature type="domain" description="Ig-like" evidence="3">
    <location>
        <begin position="698"/>
        <end position="790"/>
    </location>
</feature>